<gene>
    <name evidence="2" type="ORF">ABT39_MTgene4844</name>
</gene>
<sequence length="60" mass="6889">MLNPDLELLVLMLTLLLHLLLVATGLYMDTGLDLEMVPQPLLMMHHLWIRLAMPPLPLPY</sequence>
<keyword evidence="1" id="KW-0472">Membrane</keyword>
<accession>A0A101LYX0</accession>
<reference evidence="2" key="1">
    <citation type="journal article" date="2015" name="Genome Biol. Evol.">
        <title>Organellar Genomes of White Spruce (Picea glauca): Assembly and Annotation.</title>
        <authorList>
            <person name="Jackman S.D."/>
            <person name="Warren R.L."/>
            <person name="Gibb E.A."/>
            <person name="Vandervalk B.P."/>
            <person name="Mohamadi H."/>
            <person name="Chu J."/>
            <person name="Raymond A."/>
            <person name="Pleasance S."/>
            <person name="Coope R."/>
            <person name="Wildung M.R."/>
            <person name="Ritland C.E."/>
            <person name="Bousquet J."/>
            <person name="Jones S.J."/>
            <person name="Bohlmann J."/>
            <person name="Birol I."/>
        </authorList>
    </citation>
    <scope>NUCLEOTIDE SEQUENCE [LARGE SCALE GENOMIC DNA]</scope>
    <source>
        <tissue evidence="2">Flushing bud</tissue>
    </source>
</reference>
<geneLocation type="mitochondrion" evidence="2"/>
<evidence type="ECO:0000313" key="2">
    <source>
        <dbReference type="EMBL" id="KUM47850.1"/>
    </source>
</evidence>
<proteinExistence type="predicted"/>
<evidence type="ECO:0000256" key="1">
    <source>
        <dbReference type="SAM" id="Phobius"/>
    </source>
</evidence>
<feature type="transmembrane region" description="Helical" evidence="1">
    <location>
        <begin position="6"/>
        <end position="28"/>
    </location>
</feature>
<organism evidence="2">
    <name type="scientific">Picea glauca</name>
    <name type="common">White spruce</name>
    <name type="synonym">Pinus glauca</name>
    <dbReference type="NCBI Taxonomy" id="3330"/>
    <lineage>
        <taxon>Eukaryota</taxon>
        <taxon>Viridiplantae</taxon>
        <taxon>Streptophyta</taxon>
        <taxon>Embryophyta</taxon>
        <taxon>Tracheophyta</taxon>
        <taxon>Spermatophyta</taxon>
        <taxon>Pinopsida</taxon>
        <taxon>Pinidae</taxon>
        <taxon>Conifers I</taxon>
        <taxon>Pinales</taxon>
        <taxon>Pinaceae</taxon>
        <taxon>Picea</taxon>
    </lineage>
</organism>
<keyword evidence="1" id="KW-1133">Transmembrane helix</keyword>
<name>A0A101LYX0_PICGL</name>
<comment type="caution">
    <text evidence="2">The sequence shown here is derived from an EMBL/GenBank/DDBJ whole genome shotgun (WGS) entry which is preliminary data.</text>
</comment>
<dbReference type="EMBL" id="LKAM01000006">
    <property type="protein sequence ID" value="KUM47850.1"/>
    <property type="molecule type" value="Genomic_DNA"/>
</dbReference>
<protein>
    <submittedName>
        <fullName evidence="2">Uncharacterized protein</fullName>
    </submittedName>
</protein>
<dbReference type="AlphaFoldDB" id="A0A101LYX0"/>
<keyword evidence="1" id="KW-0812">Transmembrane</keyword>
<keyword evidence="2" id="KW-0496">Mitochondrion</keyword>